<dbReference type="EMBL" id="CP002467">
    <property type="protein sequence ID" value="ADV81723.1"/>
    <property type="molecule type" value="Genomic_DNA"/>
</dbReference>
<protein>
    <submittedName>
        <fullName evidence="1">Uncharacterized protein</fullName>
    </submittedName>
</protein>
<dbReference type="AlphaFoldDB" id="E8V7M5"/>
<dbReference type="HOGENOM" id="CLU_2014163_0_0_0"/>
<accession>E8V7M5</accession>
<organism evidence="1 2">
    <name type="scientific">Terriglobus saanensis (strain ATCC BAA-1853 / DSM 23119 / SP1PR4)</name>
    <dbReference type="NCBI Taxonomy" id="401053"/>
    <lineage>
        <taxon>Bacteria</taxon>
        <taxon>Pseudomonadati</taxon>
        <taxon>Acidobacteriota</taxon>
        <taxon>Terriglobia</taxon>
        <taxon>Terriglobales</taxon>
        <taxon>Acidobacteriaceae</taxon>
        <taxon>Terriglobus</taxon>
    </lineage>
</organism>
<evidence type="ECO:0000313" key="2">
    <source>
        <dbReference type="Proteomes" id="UP000006844"/>
    </source>
</evidence>
<evidence type="ECO:0000313" key="1">
    <source>
        <dbReference type="EMBL" id="ADV81723.1"/>
    </source>
</evidence>
<sequence>MAFYSYLSRGFGWRDRWSKLAQHYKTTLSFPKGAKHFQDASTLGMLRSILTIGSDDQGLYLHLAIPWGLFRPKLFIPWTQIVVEDPTPSIYFGTELSERTLLLGPERIVLVLELQLARRIIRN</sequence>
<keyword evidence="2" id="KW-1185">Reference proteome</keyword>
<gene>
    <name evidence="1" type="ordered locus">AciPR4_0890</name>
</gene>
<reference evidence="1 2" key="1">
    <citation type="journal article" date="2012" name="Stand. Genomic Sci.">
        <title>Complete genome sequence of Terriglobus saanensis type strain SP1PR4(T), an Acidobacteria from tundra soil.</title>
        <authorList>
            <person name="Rawat S.R."/>
            <person name="Mannisto M.K."/>
            <person name="Starovoytov V."/>
            <person name="Goodwin L."/>
            <person name="Nolan M."/>
            <person name="Hauser L."/>
            <person name="Land M."/>
            <person name="Davenport K.W."/>
            <person name="Woyke T."/>
            <person name="Haggblom M.M."/>
        </authorList>
    </citation>
    <scope>NUCLEOTIDE SEQUENCE</scope>
    <source>
        <strain evidence="2">ATCC BAA-1853 / DSM 23119 / SP1PR4</strain>
    </source>
</reference>
<name>E8V7M5_TERSS</name>
<dbReference type="KEGG" id="tsa:AciPR4_0890"/>
<dbReference type="Proteomes" id="UP000006844">
    <property type="component" value="Chromosome"/>
</dbReference>
<proteinExistence type="predicted"/>
<dbReference type="STRING" id="401053.AciPR4_0890"/>